<evidence type="ECO:0000256" key="1">
    <source>
        <dbReference type="SAM" id="Phobius"/>
    </source>
</evidence>
<feature type="transmembrane region" description="Helical" evidence="1">
    <location>
        <begin position="12"/>
        <end position="31"/>
    </location>
</feature>
<accession>G2SNK6</accession>
<keyword evidence="3" id="KW-1185">Reference proteome</keyword>
<keyword evidence="1" id="KW-0472">Membrane</keyword>
<sequence length="45" mass="5355">MPNAYEKTQYWMKARLVPIMVFAAIVTFFDIRFKACSNESNQCKY</sequence>
<dbReference type="KEGG" id="lrm:LRC_08880"/>
<dbReference type="AlphaFoldDB" id="G2SNK6"/>
<evidence type="ECO:0000313" key="2">
    <source>
        <dbReference type="EMBL" id="AEN78169.1"/>
    </source>
</evidence>
<proteinExistence type="predicted"/>
<name>G2SNK6_LIGR2</name>
<keyword evidence="1" id="KW-0812">Transmembrane</keyword>
<evidence type="ECO:0000313" key="3">
    <source>
        <dbReference type="Proteomes" id="UP000001279"/>
    </source>
</evidence>
<dbReference type="Proteomes" id="UP000001279">
    <property type="component" value="Chromosome"/>
</dbReference>
<reference evidence="2 3" key="1">
    <citation type="journal article" date="2011" name="Microb. Cell Fact.">
        <title>Genome sequences and comparative genomics of two Lactobacillus ruminis strains from the bovine and human intestinal tracts.</title>
        <authorList>
            <person name="Forde B.M."/>
            <person name="Neville B.A."/>
            <person name="O'Donnell M.M."/>
            <person name="Riboulet-Bisson E."/>
            <person name="Claesson M.J."/>
            <person name="Coghlan A."/>
            <person name="Ross R.P."/>
            <person name="O'Toole P.W."/>
        </authorList>
    </citation>
    <scope>NUCLEOTIDE SEQUENCE [LARGE SCALE GENOMIC DNA]</scope>
    <source>
        <strain evidence="3">ATCC 27782 / RF3</strain>
    </source>
</reference>
<dbReference type="HOGENOM" id="CLU_3272042_0_0_9"/>
<protein>
    <submittedName>
        <fullName evidence="2">Hypothetical membrane-associated protein</fullName>
    </submittedName>
</protein>
<dbReference type="EMBL" id="CP003032">
    <property type="protein sequence ID" value="AEN78169.1"/>
    <property type="molecule type" value="Genomic_DNA"/>
</dbReference>
<organism evidence="2 3">
    <name type="scientific">Ligilactobacillus ruminis (strain ATCC 27782 / RF3)</name>
    <name type="common">Lactobacillus ruminis</name>
    <dbReference type="NCBI Taxonomy" id="1069534"/>
    <lineage>
        <taxon>Bacteria</taxon>
        <taxon>Bacillati</taxon>
        <taxon>Bacillota</taxon>
        <taxon>Bacilli</taxon>
        <taxon>Lactobacillales</taxon>
        <taxon>Lactobacillaceae</taxon>
        <taxon>Ligilactobacillus</taxon>
    </lineage>
</organism>
<dbReference type="STRING" id="1069534.LRC_08880"/>
<keyword evidence="1" id="KW-1133">Transmembrane helix</keyword>
<dbReference type="PATRIC" id="fig|1069534.5.peg.966"/>
<gene>
    <name evidence="2" type="ordered locus">LRC_08880</name>
</gene>